<dbReference type="InterPro" id="IPR033132">
    <property type="entry name" value="GH_1_N_CS"/>
</dbReference>
<evidence type="ECO:0000256" key="7">
    <source>
        <dbReference type="ARBA" id="ARBA00022792"/>
    </source>
</evidence>
<evidence type="ECO:0000256" key="10">
    <source>
        <dbReference type="ARBA" id="ARBA00022980"/>
    </source>
</evidence>
<keyword evidence="10 16" id="KW-0689">Ribosomal protein</keyword>
<dbReference type="InterPro" id="IPR020040">
    <property type="entry name" value="Ribosomal_uL6_a/b-dom"/>
</dbReference>
<reference evidence="18 19" key="1">
    <citation type="submission" date="2024-01" db="EMBL/GenBank/DDBJ databases">
        <title>Genome assemblies of Stephania.</title>
        <authorList>
            <person name="Yang L."/>
        </authorList>
    </citation>
    <scope>NUCLEOTIDE SEQUENCE [LARGE SCALE GENOMIC DNA]</scope>
    <source>
        <strain evidence="18">QJT</strain>
        <tissue evidence="18">Leaf</tissue>
    </source>
</reference>
<dbReference type="Pfam" id="PF14138">
    <property type="entry name" value="COX16"/>
    <property type="match status" value="1"/>
</dbReference>
<evidence type="ECO:0000256" key="12">
    <source>
        <dbReference type="ARBA" id="ARBA00023128"/>
    </source>
</evidence>
<comment type="similarity">
    <text evidence="2">Belongs to the COX16 family.</text>
</comment>
<dbReference type="InterPro" id="IPR002358">
    <property type="entry name" value="Ribosomal_uL6_CS"/>
</dbReference>
<protein>
    <recommendedName>
        <fullName evidence="15">Large ribosomal subunit protein uL6c</fullName>
    </recommendedName>
</protein>
<evidence type="ECO:0000256" key="6">
    <source>
        <dbReference type="ARBA" id="ARBA00022730"/>
    </source>
</evidence>
<keyword evidence="5" id="KW-0812">Transmembrane</keyword>
<dbReference type="GO" id="GO:0019843">
    <property type="term" value="F:rRNA binding"/>
    <property type="evidence" value="ECO:0007669"/>
    <property type="project" value="UniProtKB-KW"/>
</dbReference>
<keyword evidence="11" id="KW-1133">Transmembrane helix</keyword>
<dbReference type="GO" id="GO:0005743">
    <property type="term" value="C:mitochondrial inner membrane"/>
    <property type="evidence" value="ECO:0007669"/>
    <property type="project" value="UniProtKB-SubCell"/>
</dbReference>
<dbReference type="GO" id="GO:0005840">
    <property type="term" value="C:ribosome"/>
    <property type="evidence" value="ECO:0007669"/>
    <property type="project" value="UniProtKB-KW"/>
</dbReference>
<dbReference type="InterPro" id="IPR019906">
    <property type="entry name" value="Ribosomal_uL6_bac-type"/>
</dbReference>
<evidence type="ECO:0000256" key="11">
    <source>
        <dbReference type="ARBA" id="ARBA00022989"/>
    </source>
</evidence>
<dbReference type="Gene3D" id="3.20.20.80">
    <property type="entry name" value="Glycosidases"/>
    <property type="match status" value="1"/>
</dbReference>
<keyword evidence="13" id="KW-0472">Membrane</keyword>
<dbReference type="AlphaFoldDB" id="A0AAP0E9A1"/>
<feature type="domain" description="Large ribosomal subunit protein uL6 alpha-beta" evidence="17">
    <location>
        <begin position="835"/>
        <end position="909"/>
    </location>
</feature>
<comment type="similarity">
    <text evidence="3 16">Belongs to the universal ribosomal protein uL6 family.</text>
</comment>
<dbReference type="PRINTS" id="PR00059">
    <property type="entry name" value="RIBOSOMALL6"/>
</dbReference>
<evidence type="ECO:0000256" key="3">
    <source>
        <dbReference type="ARBA" id="ARBA00009356"/>
    </source>
</evidence>
<dbReference type="PROSITE" id="PS00525">
    <property type="entry name" value="RIBOSOMAL_L6_1"/>
    <property type="match status" value="1"/>
</dbReference>
<dbReference type="InterPro" id="IPR020164">
    <property type="entry name" value="Cyt_c_Oxase_assmbl_COX16"/>
</dbReference>
<accession>A0AAP0E9A1</accession>
<keyword evidence="7" id="KW-0999">Mitochondrion inner membrane</keyword>
<evidence type="ECO:0000313" key="18">
    <source>
        <dbReference type="EMBL" id="KAK9084864.1"/>
    </source>
</evidence>
<dbReference type="SUPFAM" id="SSF51445">
    <property type="entry name" value="(Trans)glycosidases"/>
    <property type="match status" value="1"/>
</dbReference>
<comment type="similarity">
    <text evidence="4">Belongs to the glycosyl hydrolase 1 family.</text>
</comment>
<evidence type="ECO:0000256" key="14">
    <source>
        <dbReference type="ARBA" id="ARBA00023274"/>
    </source>
</evidence>
<name>A0AAP0E9A1_9MAGN</name>
<feature type="domain" description="Large ribosomal subunit protein uL6 alpha-beta" evidence="17">
    <location>
        <begin position="755"/>
        <end position="827"/>
    </location>
</feature>
<sequence>MESNNHKIQPLHIPHFYPICFFNFSLEKSHYLIKDSKMKFSRAFHALFLINFTSQLVFTLSDSTSHRESTEAVSSFPSEFLFGVATSAYQVEGAVVNDGKGLNNWDIFSHKSGSILDGTNGDVADDHYHRYQEDIELMHSLGVNSYRFSISWTRILPRGRFGSVNLAGIEFYNNLIDSLLQKGIQPFVTLSHYDFPQELEDAYGSWLNPQIQEDFRYYADICFRAFGDRVKYWATFNEPNILAMHGYRTGIYPPCRCSGSFGNCTHGDSEVEPFLAAHNFILAHAAVADTYRTKYQKEQGGMIGLVVNAIWFEPISNSTEDKLAVKRAQSFLINWFLDPIVFGKYPSEMEDILGSTLPVFSASDLNSLRNGLDFIGVNFYSSLYVKDCLHSKCEKAMGSTRTEGSSLQTGIKDGVPIGEPTPMEWYYVTPQGMESMVLYLKERYNAPLFIVENGYGEENSANKTVEDFLNDTKRVDFISSHLDALARAIRKGADVRGYFVWALLDNFEWIFGYTKRFGIYHVDYKTLKRTPKASAMCSAVATTRPPVIAVKMNLADTTAKIRCSASEFKRWGRKYPFVRYGLPFISLTVFGAVGLAQLLQGSKDVANVKDELEWEIIETTKELSRTGPVKGYKPKKISLEEELKALQEKVDINNYEYKKIPKPNETVSRDGFCMLVAFTEIKKGFSYYCSTEVNGKRALDWPDVKFPVAQFELPDILPGKKVVIRIDNVPVPRTGFLRKTVECKESRIGKRPIEVPSNVTIKLEGQELKVKGPLGELSRTYPREVKLDKLESGHLKVNKAMETRRANQMHGLFRTLTDNMVVGVSKGFEKKLQLVGVGYRAMLENKDLVLSLGFSHPVRMTIPDDLKVKVEENTRITVSGYDKCAIGDFAASIRKWRPPEPYKGKGVKYADEVVRRKEGKAGKKK</sequence>
<keyword evidence="9" id="KW-0694">RNA-binding</keyword>
<dbReference type="NCBIfam" id="TIGR03654">
    <property type="entry name" value="L6_bact"/>
    <property type="match status" value="1"/>
</dbReference>
<dbReference type="GO" id="GO:0008422">
    <property type="term" value="F:beta-glucosidase activity"/>
    <property type="evidence" value="ECO:0007669"/>
    <property type="project" value="TreeGrafter"/>
</dbReference>
<keyword evidence="12" id="KW-0496">Mitochondrion</keyword>
<dbReference type="GO" id="GO:1990904">
    <property type="term" value="C:ribonucleoprotein complex"/>
    <property type="evidence" value="ECO:0007669"/>
    <property type="project" value="UniProtKB-KW"/>
</dbReference>
<dbReference type="InterPro" id="IPR001360">
    <property type="entry name" value="Glyco_hydro_1"/>
</dbReference>
<dbReference type="InterPro" id="IPR036789">
    <property type="entry name" value="Ribosomal_uL6-like_a/b-dom_sf"/>
</dbReference>
<comment type="caution">
    <text evidence="18">The sequence shown here is derived from an EMBL/GenBank/DDBJ whole genome shotgun (WGS) entry which is preliminary data.</text>
</comment>
<dbReference type="Pfam" id="PF00232">
    <property type="entry name" value="Glyco_hydro_1"/>
    <property type="match status" value="1"/>
</dbReference>
<dbReference type="FunFam" id="3.90.930.12:FF:000002">
    <property type="entry name" value="50S ribosomal protein L6"/>
    <property type="match status" value="1"/>
</dbReference>
<dbReference type="FunFam" id="3.90.930.12:FF:000001">
    <property type="entry name" value="50S ribosomal protein L6"/>
    <property type="match status" value="1"/>
</dbReference>
<dbReference type="GO" id="GO:0006412">
    <property type="term" value="P:translation"/>
    <property type="evidence" value="ECO:0007669"/>
    <property type="project" value="InterPro"/>
</dbReference>
<keyword evidence="8" id="KW-0378">Hydrolase</keyword>
<dbReference type="PANTHER" id="PTHR10353">
    <property type="entry name" value="GLYCOSYL HYDROLASE"/>
    <property type="match status" value="1"/>
</dbReference>
<evidence type="ECO:0000256" key="16">
    <source>
        <dbReference type="RuleBase" id="RU003869"/>
    </source>
</evidence>
<evidence type="ECO:0000256" key="2">
    <source>
        <dbReference type="ARBA" id="ARBA00008370"/>
    </source>
</evidence>
<dbReference type="FunFam" id="3.20.20.80:FF:000020">
    <property type="entry name" value="Beta-glucosidase 12"/>
    <property type="match status" value="1"/>
</dbReference>
<evidence type="ECO:0000256" key="5">
    <source>
        <dbReference type="ARBA" id="ARBA00022692"/>
    </source>
</evidence>
<keyword evidence="19" id="KW-1185">Reference proteome</keyword>
<dbReference type="HAMAP" id="MF_01365_B">
    <property type="entry name" value="Ribosomal_uL6_B"/>
    <property type="match status" value="1"/>
</dbReference>
<evidence type="ECO:0000256" key="15">
    <source>
        <dbReference type="ARBA" id="ARBA00069413"/>
    </source>
</evidence>
<evidence type="ECO:0000256" key="13">
    <source>
        <dbReference type="ARBA" id="ARBA00023136"/>
    </source>
</evidence>
<evidence type="ECO:0000259" key="17">
    <source>
        <dbReference type="Pfam" id="PF00347"/>
    </source>
</evidence>
<evidence type="ECO:0000313" key="19">
    <source>
        <dbReference type="Proteomes" id="UP001417504"/>
    </source>
</evidence>
<evidence type="ECO:0000256" key="9">
    <source>
        <dbReference type="ARBA" id="ARBA00022884"/>
    </source>
</evidence>
<keyword evidence="6" id="KW-0699">rRNA-binding</keyword>
<dbReference type="Gene3D" id="3.90.930.12">
    <property type="entry name" value="Ribosomal protein L6, alpha-beta domain"/>
    <property type="match status" value="2"/>
</dbReference>
<dbReference type="PANTHER" id="PTHR10353:SF27">
    <property type="entry name" value="BETA-GLUCOSIDASE 47"/>
    <property type="match status" value="1"/>
</dbReference>
<dbReference type="PROSITE" id="PS00653">
    <property type="entry name" value="GLYCOSYL_HYDROL_F1_2"/>
    <property type="match status" value="1"/>
</dbReference>
<dbReference type="Pfam" id="PF00347">
    <property type="entry name" value="Ribosomal_L6"/>
    <property type="match status" value="2"/>
</dbReference>
<evidence type="ECO:0000256" key="4">
    <source>
        <dbReference type="ARBA" id="ARBA00010838"/>
    </source>
</evidence>
<keyword evidence="14 16" id="KW-0687">Ribonucleoprotein</keyword>
<evidence type="ECO:0000256" key="1">
    <source>
        <dbReference type="ARBA" id="ARBA00004434"/>
    </source>
</evidence>
<organism evidence="18 19">
    <name type="scientific">Stephania japonica</name>
    <dbReference type="NCBI Taxonomy" id="461633"/>
    <lineage>
        <taxon>Eukaryota</taxon>
        <taxon>Viridiplantae</taxon>
        <taxon>Streptophyta</taxon>
        <taxon>Embryophyta</taxon>
        <taxon>Tracheophyta</taxon>
        <taxon>Spermatophyta</taxon>
        <taxon>Magnoliopsida</taxon>
        <taxon>Ranunculales</taxon>
        <taxon>Menispermaceae</taxon>
        <taxon>Menispermoideae</taxon>
        <taxon>Cissampelideae</taxon>
        <taxon>Stephania</taxon>
    </lineage>
</organism>
<evidence type="ECO:0000256" key="8">
    <source>
        <dbReference type="ARBA" id="ARBA00022801"/>
    </source>
</evidence>
<gene>
    <name evidence="18" type="ORF">Sjap_025275</name>
</gene>
<dbReference type="GO" id="GO:0003735">
    <property type="term" value="F:structural constituent of ribosome"/>
    <property type="evidence" value="ECO:0007669"/>
    <property type="project" value="InterPro"/>
</dbReference>
<dbReference type="Proteomes" id="UP001417504">
    <property type="component" value="Unassembled WGS sequence"/>
</dbReference>
<dbReference type="SUPFAM" id="SSF56053">
    <property type="entry name" value="Ribosomal protein L6"/>
    <property type="match status" value="2"/>
</dbReference>
<dbReference type="EMBL" id="JBBNAE010000011">
    <property type="protein sequence ID" value="KAK9084864.1"/>
    <property type="molecule type" value="Genomic_DNA"/>
</dbReference>
<dbReference type="GO" id="GO:0005975">
    <property type="term" value="P:carbohydrate metabolic process"/>
    <property type="evidence" value="ECO:0007669"/>
    <property type="project" value="InterPro"/>
</dbReference>
<comment type="subcellular location">
    <subcellularLocation>
        <location evidence="1">Mitochondrion inner membrane</location>
        <topology evidence="1">Single-pass membrane protein</topology>
    </subcellularLocation>
</comment>
<proteinExistence type="inferred from homology"/>
<dbReference type="InterPro" id="IPR017853">
    <property type="entry name" value="GH"/>
</dbReference>